<dbReference type="InterPro" id="IPR029044">
    <property type="entry name" value="Nucleotide-diphossugar_trans"/>
</dbReference>
<reference evidence="8" key="1">
    <citation type="journal article" date="2018" name="Proc. Natl. Acad. Sci. U.S.A.">
        <title>Phylogenomics and the evolution of hemipteroid insects.</title>
        <authorList>
            <person name="Johnson K.P."/>
            <person name="Dietrich C.H."/>
            <person name="Friedrich F."/>
            <person name="Beutel R.G."/>
            <person name="Wipfler B."/>
            <person name="Peters R.S."/>
            <person name="Allen J.M."/>
            <person name="Petersen M."/>
            <person name="Donath A."/>
            <person name="Walden K.K."/>
            <person name="Kozlov A.M."/>
            <person name="Podsiadlowski L."/>
            <person name="Mayer C."/>
            <person name="Meusemann K."/>
            <person name="Vasilikopoulos A."/>
            <person name="Waterhouse R.M."/>
            <person name="Cameron S.L."/>
            <person name="Weirauch C."/>
            <person name="Swanson D.R."/>
            <person name="Percy D.M."/>
            <person name="Hardy N.B."/>
            <person name="Terry I."/>
            <person name="Liu S."/>
            <person name="Zhou X."/>
            <person name="Misof B."/>
            <person name="Robertson H.M."/>
            <person name="Yoshizawa K."/>
        </authorList>
    </citation>
    <scope>NUCLEOTIDE SEQUENCE</scope>
    <source>
        <tissue evidence="8">Whole organism</tissue>
    </source>
</reference>
<accession>A0A6J1S058</accession>
<gene>
    <name evidence="8" type="primary">LOC113203491</name>
</gene>
<feature type="signal peptide" evidence="5">
    <location>
        <begin position="1"/>
        <end position="28"/>
    </location>
</feature>
<evidence type="ECO:0000313" key="7">
    <source>
        <dbReference type="Proteomes" id="UP000504606"/>
    </source>
</evidence>
<dbReference type="GeneID" id="113203491"/>
<name>A0A6J1S058_FRAOC</name>
<evidence type="ECO:0000259" key="6">
    <source>
        <dbReference type="Pfam" id="PF01755"/>
    </source>
</evidence>
<comment type="similarity">
    <text evidence="1">Belongs to the glycosyltransferase 25 family.</text>
</comment>
<dbReference type="PANTHER" id="PTHR10730">
    <property type="entry name" value="PROCOLLAGEN-LYSINE,2-OXOGLUTARATE 5-DIOXYGENASE/GLYCOSYLTRANSFERASE 25 FAMILY MEMBER"/>
    <property type="match status" value="1"/>
</dbReference>
<keyword evidence="5" id="KW-0732">Signal</keyword>
<sequence>MNLVGNLSCLSVVTVLLCHIICGQNADGDNSGIRNAPTVMIAVLARNKAHTLPYFLTLIEKLVYPKSRISLWIRSDHNEDNTPDVLRDWISYAQKTYDYHSINSEILSSPPFRLGEETGPAHWTSLRFTHVIQLREEALETARQLWADFVWFLDSDVFITEPNALKELIAKDKVVAAPMLSSDGMYSNFWCGMTDEYYYKRTDEYQPIYYREQTGCFHVPMVHSSVIIDLRKAVSNKLTFVPNKIVNYSGPHDDIITFAVGANKSDIPLFVCNDMMYGFVMIPMEQNDPLETDYDQLVNLKLEVLAEFDPLPLSDVMAKYIQYPEPDTLGLDEIYVINLERRPERRLRMERSLKELGIVAKFIPAVDGRKLDDALLLEMGITQMTEYSDPYKKRPMTMGEIGCFMSHYNIWNEVAQFGLSAVLVLEDDIRFEPFFRKKLYSLMDELRDMRAQWDLVYLGRKRLEKEEPLVPGAKQLVRPGYSYWTLGYMLSLTGARKLLAARPLDNLVPVDEYLPILFDRHPEESWRDRFPRRDLVALSAAPLLLYPTHYTGDKGYVSDTENSEVIPEPLRGASRPPAADQHLRQHRQGHGQGRSEL</sequence>
<reference evidence="8" key="2">
    <citation type="submission" date="2025-08" db="UniProtKB">
        <authorList>
            <consortium name="RefSeq"/>
        </authorList>
    </citation>
    <scope>IDENTIFICATION</scope>
    <source>
        <tissue evidence="8">Whole organism</tissue>
    </source>
</reference>
<organism evidence="7 8">
    <name type="scientific">Frankliniella occidentalis</name>
    <name type="common">Western flower thrips</name>
    <name type="synonym">Euthrips occidentalis</name>
    <dbReference type="NCBI Taxonomy" id="133901"/>
    <lineage>
        <taxon>Eukaryota</taxon>
        <taxon>Metazoa</taxon>
        <taxon>Ecdysozoa</taxon>
        <taxon>Arthropoda</taxon>
        <taxon>Hexapoda</taxon>
        <taxon>Insecta</taxon>
        <taxon>Pterygota</taxon>
        <taxon>Neoptera</taxon>
        <taxon>Paraneoptera</taxon>
        <taxon>Thysanoptera</taxon>
        <taxon>Terebrantia</taxon>
        <taxon>Thripoidea</taxon>
        <taxon>Thripidae</taxon>
        <taxon>Frankliniella</taxon>
    </lineage>
</organism>
<dbReference type="InterPro" id="IPR002654">
    <property type="entry name" value="Glyco_trans_25"/>
</dbReference>
<dbReference type="Pfam" id="PF01755">
    <property type="entry name" value="Glyco_transf_25"/>
    <property type="match status" value="1"/>
</dbReference>
<dbReference type="AlphaFoldDB" id="A0A6J1S058"/>
<keyword evidence="7" id="KW-1185">Reference proteome</keyword>
<dbReference type="CDD" id="cd06532">
    <property type="entry name" value="Glyco_transf_25"/>
    <property type="match status" value="1"/>
</dbReference>
<dbReference type="OrthoDB" id="47375at2759"/>
<keyword evidence="2" id="KW-0328">Glycosyltransferase</keyword>
<evidence type="ECO:0000256" key="3">
    <source>
        <dbReference type="ARBA" id="ARBA00022679"/>
    </source>
</evidence>
<proteinExistence type="inferred from homology"/>
<dbReference type="SUPFAM" id="SSF53448">
    <property type="entry name" value="Nucleotide-diphospho-sugar transferases"/>
    <property type="match status" value="1"/>
</dbReference>
<dbReference type="PANTHER" id="PTHR10730:SF53">
    <property type="entry name" value="GLYCOSYLTRANSFERASE 25 FAMILY MEMBER"/>
    <property type="match status" value="1"/>
</dbReference>
<protein>
    <submittedName>
        <fullName evidence="8">Glycosyltransferase 25 family member</fullName>
    </submittedName>
</protein>
<feature type="domain" description="Glycosyl transferase family 25" evidence="6">
    <location>
        <begin position="333"/>
        <end position="512"/>
    </location>
</feature>
<feature type="region of interest" description="Disordered" evidence="4">
    <location>
        <begin position="555"/>
        <end position="597"/>
    </location>
</feature>
<dbReference type="GO" id="GO:0050211">
    <property type="term" value="F:procollagen galactosyltransferase activity"/>
    <property type="evidence" value="ECO:0007669"/>
    <property type="project" value="TreeGrafter"/>
</dbReference>
<evidence type="ECO:0000313" key="8">
    <source>
        <dbReference type="RefSeq" id="XP_026273993.2"/>
    </source>
</evidence>
<keyword evidence="3" id="KW-0808">Transferase</keyword>
<dbReference type="RefSeq" id="XP_026273993.2">
    <property type="nucleotide sequence ID" value="XM_026418208.2"/>
</dbReference>
<dbReference type="KEGG" id="foc:113203491"/>
<dbReference type="InterPro" id="IPR050757">
    <property type="entry name" value="Collagen_mod_GT25"/>
</dbReference>
<dbReference type="Proteomes" id="UP000504606">
    <property type="component" value="Unplaced"/>
</dbReference>
<evidence type="ECO:0000256" key="4">
    <source>
        <dbReference type="SAM" id="MobiDB-lite"/>
    </source>
</evidence>
<dbReference type="Gene3D" id="3.90.550.10">
    <property type="entry name" value="Spore Coat Polysaccharide Biosynthesis Protein SpsA, Chain A"/>
    <property type="match status" value="1"/>
</dbReference>
<dbReference type="Pfam" id="PF03452">
    <property type="entry name" value="Anp1"/>
    <property type="match status" value="1"/>
</dbReference>
<feature type="chain" id="PRO_5038601059" evidence="5">
    <location>
        <begin position="29"/>
        <end position="597"/>
    </location>
</feature>
<evidence type="ECO:0000256" key="5">
    <source>
        <dbReference type="SAM" id="SignalP"/>
    </source>
</evidence>
<evidence type="ECO:0000256" key="2">
    <source>
        <dbReference type="ARBA" id="ARBA00022676"/>
    </source>
</evidence>
<evidence type="ECO:0000256" key="1">
    <source>
        <dbReference type="ARBA" id="ARBA00006721"/>
    </source>
</evidence>